<evidence type="ECO:0000313" key="4">
    <source>
        <dbReference type="EMBL" id="KAK0705548.1"/>
    </source>
</evidence>
<organism evidence="4 5">
    <name type="scientific">Lasiosphaeris hirsuta</name>
    <dbReference type="NCBI Taxonomy" id="260670"/>
    <lineage>
        <taxon>Eukaryota</taxon>
        <taxon>Fungi</taxon>
        <taxon>Dikarya</taxon>
        <taxon>Ascomycota</taxon>
        <taxon>Pezizomycotina</taxon>
        <taxon>Sordariomycetes</taxon>
        <taxon>Sordariomycetidae</taxon>
        <taxon>Sordariales</taxon>
        <taxon>Lasiosphaeriaceae</taxon>
        <taxon>Lasiosphaeris</taxon>
    </lineage>
</organism>
<evidence type="ECO:0000256" key="2">
    <source>
        <dbReference type="SAM" id="MobiDB-lite"/>
    </source>
</evidence>
<dbReference type="PANTHER" id="PTHR42942">
    <property type="entry name" value="6-O-METHYLGUANINE DNA METHYLTRANSFERASE"/>
    <property type="match status" value="1"/>
</dbReference>
<proteinExistence type="predicted"/>
<keyword evidence="5" id="KW-1185">Reference proteome</keyword>
<dbReference type="InterPro" id="IPR036217">
    <property type="entry name" value="MethylDNA_cys_MeTrfase_DNAb"/>
</dbReference>
<sequence>MRLCTPPTFTSEGTPASSGSQDHRPLPPDQQPLSPQPSPSFSKMPRTDEAAAFFHAVYAAVQEIPPGKVTSYGHIAKLVGTPQRPRQVGVCLKHLPTDPTARFHHANVPWQRVINAKGVISPRSQPSGSLNQAAALEAEGVTVMAGALGELSVDFAEFGWFPRILPSEAAMGIVPESDDDEDGSDGE</sequence>
<keyword evidence="4" id="KW-0808">Transferase</keyword>
<dbReference type="PANTHER" id="PTHR42942:SF1">
    <property type="entry name" value="ALKYLTRANSFERASE-LIKE PROTEIN 1"/>
    <property type="match status" value="1"/>
</dbReference>
<gene>
    <name evidence="4" type="ORF">B0H67DRAFT_594326</name>
</gene>
<name>A0AA39ZXP6_9PEZI</name>
<dbReference type="GO" id="GO:0032259">
    <property type="term" value="P:methylation"/>
    <property type="evidence" value="ECO:0007669"/>
    <property type="project" value="UniProtKB-KW"/>
</dbReference>
<evidence type="ECO:0000259" key="3">
    <source>
        <dbReference type="Pfam" id="PF01035"/>
    </source>
</evidence>
<dbReference type="CDD" id="cd06445">
    <property type="entry name" value="ATase"/>
    <property type="match status" value="1"/>
</dbReference>
<comment type="caution">
    <text evidence="4">The sequence shown here is derived from an EMBL/GenBank/DDBJ whole genome shotgun (WGS) entry which is preliminary data.</text>
</comment>
<feature type="domain" description="Methylated-DNA-[protein]-cysteine S-methyltransferase DNA binding" evidence="3">
    <location>
        <begin position="53"/>
        <end position="141"/>
    </location>
</feature>
<dbReference type="GO" id="GO:0006281">
    <property type="term" value="P:DNA repair"/>
    <property type="evidence" value="ECO:0007669"/>
    <property type="project" value="InterPro"/>
</dbReference>
<dbReference type="Gene3D" id="1.10.10.10">
    <property type="entry name" value="Winged helix-like DNA-binding domain superfamily/Winged helix DNA-binding domain"/>
    <property type="match status" value="1"/>
</dbReference>
<dbReference type="SUPFAM" id="SSF46767">
    <property type="entry name" value="Methylated DNA-protein cysteine methyltransferase, C-terminal domain"/>
    <property type="match status" value="1"/>
</dbReference>
<feature type="compositionally biased region" description="Polar residues" evidence="2">
    <location>
        <begin position="7"/>
        <end position="20"/>
    </location>
</feature>
<dbReference type="GO" id="GO:0008168">
    <property type="term" value="F:methyltransferase activity"/>
    <property type="evidence" value="ECO:0007669"/>
    <property type="project" value="UniProtKB-KW"/>
</dbReference>
<dbReference type="Pfam" id="PF01035">
    <property type="entry name" value="DNA_binding_1"/>
    <property type="match status" value="1"/>
</dbReference>
<accession>A0AA39ZXP6</accession>
<dbReference type="InterPro" id="IPR014048">
    <property type="entry name" value="MethylDNA_cys_MeTrfase_DNA-bd"/>
</dbReference>
<evidence type="ECO:0000313" key="5">
    <source>
        <dbReference type="Proteomes" id="UP001172102"/>
    </source>
</evidence>
<dbReference type="InterPro" id="IPR052520">
    <property type="entry name" value="ATL_DNA_repair"/>
</dbReference>
<reference evidence="4" key="1">
    <citation type="submission" date="2023-06" db="EMBL/GenBank/DDBJ databases">
        <title>Genome-scale phylogeny and comparative genomics of the fungal order Sordariales.</title>
        <authorList>
            <consortium name="Lawrence Berkeley National Laboratory"/>
            <person name="Hensen N."/>
            <person name="Bonometti L."/>
            <person name="Westerberg I."/>
            <person name="Brannstrom I.O."/>
            <person name="Guillou S."/>
            <person name="Cros-Aarteil S."/>
            <person name="Calhoun S."/>
            <person name="Haridas S."/>
            <person name="Kuo A."/>
            <person name="Mondo S."/>
            <person name="Pangilinan J."/>
            <person name="Riley R."/>
            <person name="Labutti K."/>
            <person name="Andreopoulos B."/>
            <person name="Lipzen A."/>
            <person name="Chen C."/>
            <person name="Yanf M."/>
            <person name="Daum C."/>
            <person name="Ng V."/>
            <person name="Clum A."/>
            <person name="Steindorff A."/>
            <person name="Ohm R."/>
            <person name="Martin F."/>
            <person name="Silar P."/>
            <person name="Natvig D."/>
            <person name="Lalanne C."/>
            <person name="Gautier V."/>
            <person name="Ament-Velasquez S.L."/>
            <person name="Kruys A."/>
            <person name="Hutchinson M.I."/>
            <person name="Powell A.J."/>
            <person name="Barry K."/>
            <person name="Miller A.N."/>
            <person name="Grigoriev I.V."/>
            <person name="Debuchy R."/>
            <person name="Gladieux P."/>
            <person name="Thoren M.H."/>
            <person name="Johannesson H."/>
        </authorList>
    </citation>
    <scope>NUCLEOTIDE SEQUENCE</scope>
    <source>
        <strain evidence="4">SMH4607-1</strain>
    </source>
</reference>
<evidence type="ECO:0000256" key="1">
    <source>
        <dbReference type="ARBA" id="ARBA00022763"/>
    </source>
</evidence>
<feature type="compositionally biased region" description="Pro residues" evidence="2">
    <location>
        <begin position="27"/>
        <end position="38"/>
    </location>
</feature>
<dbReference type="InterPro" id="IPR036388">
    <property type="entry name" value="WH-like_DNA-bd_sf"/>
</dbReference>
<dbReference type="Proteomes" id="UP001172102">
    <property type="component" value="Unassembled WGS sequence"/>
</dbReference>
<keyword evidence="4" id="KW-0489">Methyltransferase</keyword>
<keyword evidence="1" id="KW-0227">DNA damage</keyword>
<feature type="region of interest" description="Disordered" evidence="2">
    <location>
        <begin position="1"/>
        <end position="44"/>
    </location>
</feature>
<dbReference type="EMBL" id="JAUKUA010000007">
    <property type="protein sequence ID" value="KAK0705548.1"/>
    <property type="molecule type" value="Genomic_DNA"/>
</dbReference>
<dbReference type="AlphaFoldDB" id="A0AA39ZXP6"/>
<protein>
    <submittedName>
        <fullName evidence="4">6-O-methylguanine DNA methyltransferase</fullName>
    </submittedName>
</protein>